<name>A0AAP0NTD8_9MAGN</name>
<accession>A0AAP0NTD8</accession>
<dbReference type="Proteomes" id="UP001419268">
    <property type="component" value="Unassembled WGS sequence"/>
</dbReference>
<evidence type="ECO:0000313" key="2">
    <source>
        <dbReference type="Proteomes" id="UP001419268"/>
    </source>
</evidence>
<keyword evidence="2" id="KW-1185">Reference proteome</keyword>
<dbReference type="EMBL" id="JBBNAG010000007">
    <property type="protein sequence ID" value="KAK9119152.1"/>
    <property type="molecule type" value="Genomic_DNA"/>
</dbReference>
<dbReference type="AlphaFoldDB" id="A0AAP0NTD8"/>
<evidence type="ECO:0000313" key="1">
    <source>
        <dbReference type="EMBL" id="KAK9119152.1"/>
    </source>
</evidence>
<reference evidence="1 2" key="1">
    <citation type="submission" date="2024-01" db="EMBL/GenBank/DDBJ databases">
        <title>Genome assemblies of Stephania.</title>
        <authorList>
            <person name="Yang L."/>
        </authorList>
    </citation>
    <scope>NUCLEOTIDE SEQUENCE [LARGE SCALE GENOMIC DNA]</scope>
    <source>
        <strain evidence="1">JXDWG</strain>
        <tissue evidence="1">Leaf</tissue>
    </source>
</reference>
<sequence length="229" mass="25528">MAAYACPRIALQAVSTSLRATSLWHPSPKNLTADCRERFAKQNIKRLSSSWPFSSRGASPIKPSLSPACTVTDPLQSIIYEVIVIHSPNTFLVILESARQPYPRTPSSRDRGGINRRQAPTLRAHLPSLIKLLIPLQFLLFLSKPIFLRPLPTLRRWRLARKLISHERGFSSSIPKSKASSLSSPLFFTNLFLGVAFEPESSNSWRRVEQSHHVGVLAPNRALLSSLSG</sequence>
<organism evidence="1 2">
    <name type="scientific">Stephania cephalantha</name>
    <dbReference type="NCBI Taxonomy" id="152367"/>
    <lineage>
        <taxon>Eukaryota</taxon>
        <taxon>Viridiplantae</taxon>
        <taxon>Streptophyta</taxon>
        <taxon>Embryophyta</taxon>
        <taxon>Tracheophyta</taxon>
        <taxon>Spermatophyta</taxon>
        <taxon>Magnoliopsida</taxon>
        <taxon>Ranunculales</taxon>
        <taxon>Menispermaceae</taxon>
        <taxon>Menispermoideae</taxon>
        <taxon>Cissampelideae</taxon>
        <taxon>Stephania</taxon>
    </lineage>
</organism>
<gene>
    <name evidence="1" type="ORF">Scep_017245</name>
</gene>
<protein>
    <submittedName>
        <fullName evidence="1">Uncharacterized protein</fullName>
    </submittedName>
</protein>
<proteinExistence type="predicted"/>
<comment type="caution">
    <text evidence="1">The sequence shown here is derived from an EMBL/GenBank/DDBJ whole genome shotgun (WGS) entry which is preliminary data.</text>
</comment>